<dbReference type="InterPro" id="IPR001806">
    <property type="entry name" value="Small_GTPase"/>
</dbReference>
<dbReference type="PROSITE" id="PS51421">
    <property type="entry name" value="RAS"/>
    <property type="match status" value="1"/>
</dbReference>
<dbReference type="NCBIfam" id="TIGR00231">
    <property type="entry name" value="small_GTP"/>
    <property type="match status" value="1"/>
</dbReference>
<keyword evidence="6" id="KW-0449">Lipoprotein</keyword>
<dbReference type="SMART" id="SM00174">
    <property type="entry name" value="RHO"/>
    <property type="match status" value="1"/>
</dbReference>
<dbReference type="PROSITE" id="PS51420">
    <property type="entry name" value="RHO"/>
    <property type="match status" value="1"/>
</dbReference>
<gene>
    <name evidence="8" type="ORF">P5673_005557</name>
</gene>
<name>A0AAD9QZ24_ACRCE</name>
<dbReference type="PROSITE" id="PS51419">
    <property type="entry name" value="RAB"/>
    <property type="match status" value="1"/>
</dbReference>
<organism evidence="8 9">
    <name type="scientific">Acropora cervicornis</name>
    <name type="common">Staghorn coral</name>
    <dbReference type="NCBI Taxonomy" id="6130"/>
    <lineage>
        <taxon>Eukaryota</taxon>
        <taxon>Metazoa</taxon>
        <taxon>Cnidaria</taxon>
        <taxon>Anthozoa</taxon>
        <taxon>Hexacorallia</taxon>
        <taxon>Scleractinia</taxon>
        <taxon>Astrocoeniina</taxon>
        <taxon>Acroporidae</taxon>
        <taxon>Acropora</taxon>
    </lineage>
</organism>
<dbReference type="PANTHER" id="PTHR47980">
    <property type="entry name" value="LD44762P"/>
    <property type="match status" value="1"/>
</dbReference>
<evidence type="ECO:0000256" key="5">
    <source>
        <dbReference type="ARBA" id="ARBA00023136"/>
    </source>
</evidence>
<keyword evidence="5" id="KW-0472">Membrane</keyword>
<dbReference type="EMBL" id="JARQWQ010000009">
    <property type="protein sequence ID" value="KAK2569721.1"/>
    <property type="molecule type" value="Genomic_DNA"/>
</dbReference>
<dbReference type="GO" id="GO:0005525">
    <property type="term" value="F:GTP binding"/>
    <property type="evidence" value="ECO:0007669"/>
    <property type="project" value="UniProtKB-KW"/>
</dbReference>
<protein>
    <submittedName>
        <fullName evidence="8">Ras-related protein Rab-3</fullName>
    </submittedName>
</protein>
<dbReference type="Gene3D" id="3.40.50.300">
    <property type="entry name" value="P-loop containing nucleotide triphosphate hydrolases"/>
    <property type="match status" value="1"/>
</dbReference>
<dbReference type="SMART" id="SM00175">
    <property type="entry name" value="RAB"/>
    <property type="match status" value="1"/>
</dbReference>
<dbReference type="InterPro" id="IPR027417">
    <property type="entry name" value="P-loop_NTPase"/>
</dbReference>
<dbReference type="CDD" id="cd00154">
    <property type="entry name" value="Rab"/>
    <property type="match status" value="1"/>
</dbReference>
<dbReference type="Proteomes" id="UP001249851">
    <property type="component" value="Unassembled WGS sequence"/>
</dbReference>
<comment type="similarity">
    <text evidence="2">Belongs to the small GTPase superfamily. Rab family.</text>
</comment>
<reference evidence="8" key="1">
    <citation type="journal article" date="2023" name="G3 (Bethesda)">
        <title>Whole genome assembly and annotation of the endangered Caribbean coral Acropora cervicornis.</title>
        <authorList>
            <person name="Selwyn J.D."/>
            <person name="Vollmer S.V."/>
        </authorList>
    </citation>
    <scope>NUCLEOTIDE SEQUENCE</scope>
    <source>
        <strain evidence="8">K2</strain>
    </source>
</reference>
<comment type="caution">
    <text evidence="8">The sequence shown here is derived from an EMBL/GenBank/DDBJ whole genome shotgun (WGS) entry which is preliminary data.</text>
</comment>
<sequence length="202" mass="22737">MASADQTLDESLKILVIGDSDVGKTSLVFRFVDGSFSSQFVPTVGIDFKSKTIVWNDKRIQLQIWDTAGQERYRSITTSYFRGAAGFVIMYDIRNEVSFKGVQEWVSQIKTYSGPEAKKILVGNMTDEEKEREVTIKKGQQLADKLGIEFIETSVKNNSNVEKVFEILVGSIFKAKTPPTKPETTKLFDKSVSTAKDSWCYC</sequence>
<dbReference type="AlphaFoldDB" id="A0AAD9QZ24"/>
<dbReference type="SUPFAM" id="SSF52540">
    <property type="entry name" value="P-loop containing nucleoside triphosphate hydrolases"/>
    <property type="match status" value="1"/>
</dbReference>
<proteinExistence type="inferred from homology"/>
<evidence type="ECO:0000256" key="4">
    <source>
        <dbReference type="ARBA" id="ARBA00023134"/>
    </source>
</evidence>
<comment type="subcellular location">
    <subcellularLocation>
        <location evidence="1">Endomembrane system</location>
    </subcellularLocation>
</comment>
<dbReference type="GO" id="GO:0003924">
    <property type="term" value="F:GTPase activity"/>
    <property type="evidence" value="ECO:0007669"/>
    <property type="project" value="InterPro"/>
</dbReference>
<dbReference type="InterPro" id="IPR050305">
    <property type="entry name" value="Small_GTPase_Rab"/>
</dbReference>
<dbReference type="SMART" id="SM00173">
    <property type="entry name" value="RAS"/>
    <property type="match status" value="1"/>
</dbReference>
<dbReference type="SMART" id="SM00176">
    <property type="entry name" value="RAN"/>
    <property type="match status" value="1"/>
</dbReference>
<accession>A0AAD9QZ24</accession>
<dbReference type="GO" id="GO:0012505">
    <property type="term" value="C:endomembrane system"/>
    <property type="evidence" value="ECO:0007669"/>
    <property type="project" value="UniProtKB-SubCell"/>
</dbReference>
<evidence type="ECO:0000313" key="8">
    <source>
        <dbReference type="EMBL" id="KAK2569721.1"/>
    </source>
</evidence>
<dbReference type="FunFam" id="3.40.50.300:FF:000586">
    <property type="entry name" value="Rab family GTPase"/>
    <property type="match status" value="1"/>
</dbReference>
<evidence type="ECO:0000256" key="2">
    <source>
        <dbReference type="ARBA" id="ARBA00006270"/>
    </source>
</evidence>
<dbReference type="PRINTS" id="PR00449">
    <property type="entry name" value="RASTRNSFRMNG"/>
</dbReference>
<keyword evidence="9" id="KW-1185">Reference proteome</keyword>
<evidence type="ECO:0000256" key="6">
    <source>
        <dbReference type="ARBA" id="ARBA00023288"/>
    </source>
</evidence>
<evidence type="ECO:0000256" key="1">
    <source>
        <dbReference type="ARBA" id="ARBA00004308"/>
    </source>
</evidence>
<dbReference type="InterPro" id="IPR005225">
    <property type="entry name" value="Small_GTP-bd"/>
</dbReference>
<dbReference type="Pfam" id="PF00071">
    <property type="entry name" value="Ras"/>
    <property type="match status" value="1"/>
</dbReference>
<keyword evidence="3" id="KW-0547">Nucleotide-binding</keyword>
<reference evidence="8" key="2">
    <citation type="journal article" date="2023" name="Science">
        <title>Genomic signatures of disease resistance in endangered staghorn corals.</title>
        <authorList>
            <person name="Vollmer S.V."/>
            <person name="Selwyn J.D."/>
            <person name="Despard B.A."/>
            <person name="Roesel C.L."/>
        </authorList>
    </citation>
    <scope>NUCLEOTIDE SEQUENCE</scope>
    <source>
        <strain evidence="8">K2</strain>
    </source>
</reference>
<keyword evidence="7" id="KW-0636">Prenylation</keyword>
<evidence type="ECO:0000256" key="7">
    <source>
        <dbReference type="ARBA" id="ARBA00023289"/>
    </source>
</evidence>
<keyword evidence="4" id="KW-0342">GTP-binding</keyword>
<evidence type="ECO:0000256" key="3">
    <source>
        <dbReference type="ARBA" id="ARBA00022741"/>
    </source>
</evidence>
<evidence type="ECO:0000313" key="9">
    <source>
        <dbReference type="Proteomes" id="UP001249851"/>
    </source>
</evidence>